<sequence>MVNHGPSSGCLTCRKRRVKCDTRKPWCKACLRLGIECAGYLQPRLKFKDETAHHQMKLLWKGTLVRQHKHNHQPILLTTSKAAIVTLPTSQPQDLAVPFFLTYVTDVGRSLESSRGFLEFIRPVLITERHDSALSIAVTAVAVKLWKMVGYHRVTDSLPRQLLCRALKTLHKATEDPQERLSDATVLAALVLQIYDTLSAVLSQTKAHGRHRHGALALLLQRPNGLKKSKYHAHIVANLFHSKVSSCTRSGKPFTSEELRWIETEAIPILPLNPSSLLDTIGAAIVQLQHTFFRPSANKGLSPYEQANIQRELQSLEERLCSWPGVVPALWRPKNVHIRDGIDSSIQAYHGAFDIYPSIQTANIWNTWRIYLVILGKMKLDILQRGPHGGGSGLKGHEERSEGEIRNTVNAICYSIPFYLGNRTRPGAPFTTGIPGWLLPSYHDLSCVDEGFLRYRASDQYVPKVDHSRHVMLHGPLHVMSILSTIIDLFSGRRLYRKAGVLLGYQRFWIAKQFIRALDLMQPGLINMSRLDTKPDGTYDKQEANDLIVEAEALSMKVNEELWTVTVL</sequence>
<accession>A0A8H5WLI2</accession>
<comment type="caution">
    <text evidence="3">The sequence shown here is derived from an EMBL/GenBank/DDBJ whole genome shotgun (WGS) entry which is preliminary data.</text>
</comment>
<dbReference type="SMART" id="SM00066">
    <property type="entry name" value="GAL4"/>
    <property type="match status" value="1"/>
</dbReference>
<dbReference type="InterPro" id="IPR036864">
    <property type="entry name" value="Zn2-C6_fun-type_DNA-bd_sf"/>
</dbReference>
<evidence type="ECO:0000313" key="4">
    <source>
        <dbReference type="Proteomes" id="UP000567885"/>
    </source>
</evidence>
<evidence type="ECO:0000313" key="3">
    <source>
        <dbReference type="EMBL" id="KAF5667337.1"/>
    </source>
</evidence>
<dbReference type="SUPFAM" id="SSF57701">
    <property type="entry name" value="Zn2/Cys6 DNA-binding domain"/>
    <property type="match status" value="1"/>
</dbReference>
<name>A0A8H5WLI2_FUSHE</name>
<dbReference type="GO" id="GO:0000981">
    <property type="term" value="F:DNA-binding transcription factor activity, RNA polymerase II-specific"/>
    <property type="evidence" value="ECO:0007669"/>
    <property type="project" value="InterPro"/>
</dbReference>
<organism evidence="3 4">
    <name type="scientific">Fusarium heterosporum</name>
    <dbReference type="NCBI Taxonomy" id="42747"/>
    <lineage>
        <taxon>Eukaryota</taxon>
        <taxon>Fungi</taxon>
        <taxon>Dikarya</taxon>
        <taxon>Ascomycota</taxon>
        <taxon>Pezizomycotina</taxon>
        <taxon>Sordariomycetes</taxon>
        <taxon>Hypocreomycetidae</taxon>
        <taxon>Hypocreales</taxon>
        <taxon>Nectriaceae</taxon>
        <taxon>Fusarium</taxon>
        <taxon>Fusarium heterosporum species complex</taxon>
    </lineage>
</organism>
<proteinExistence type="predicted"/>
<dbReference type="InterPro" id="IPR001138">
    <property type="entry name" value="Zn2Cys6_DnaBD"/>
</dbReference>
<feature type="domain" description="Zn(2)-C6 fungal-type" evidence="2">
    <location>
        <begin position="9"/>
        <end position="37"/>
    </location>
</feature>
<dbReference type="InterPro" id="IPR053175">
    <property type="entry name" value="DHMBA_Reg_Transcription_Factor"/>
</dbReference>
<protein>
    <submittedName>
        <fullName evidence="3">Transcriptional regulatory moc3</fullName>
    </submittedName>
</protein>
<dbReference type="AlphaFoldDB" id="A0A8H5WLI2"/>
<dbReference type="Pfam" id="PF00172">
    <property type="entry name" value="Zn_clus"/>
    <property type="match status" value="1"/>
</dbReference>
<evidence type="ECO:0000259" key="2">
    <source>
        <dbReference type="PROSITE" id="PS50048"/>
    </source>
</evidence>
<keyword evidence="1" id="KW-0539">Nucleus</keyword>
<gene>
    <name evidence="3" type="ORF">FHETE_6040</name>
</gene>
<keyword evidence="4" id="KW-1185">Reference proteome</keyword>
<dbReference type="CDD" id="cd00067">
    <property type="entry name" value="GAL4"/>
    <property type="match status" value="1"/>
</dbReference>
<dbReference type="PANTHER" id="PTHR38791">
    <property type="entry name" value="ZN(II)2CYS6 TRANSCRIPTION FACTOR (EUROFUNG)-RELATED-RELATED"/>
    <property type="match status" value="1"/>
</dbReference>
<dbReference type="PROSITE" id="PS00463">
    <property type="entry name" value="ZN2_CY6_FUNGAL_1"/>
    <property type="match status" value="1"/>
</dbReference>
<evidence type="ECO:0000256" key="1">
    <source>
        <dbReference type="ARBA" id="ARBA00023242"/>
    </source>
</evidence>
<dbReference type="OrthoDB" id="2991872at2759"/>
<reference evidence="3 4" key="1">
    <citation type="submission" date="2020-05" db="EMBL/GenBank/DDBJ databases">
        <title>Identification and distribution of gene clusters putatively required for synthesis of sphingolipid metabolism inhibitors in phylogenetically diverse species of the filamentous fungus Fusarium.</title>
        <authorList>
            <person name="Kim H.-S."/>
            <person name="Busman M."/>
            <person name="Brown D.W."/>
            <person name="Divon H."/>
            <person name="Uhlig S."/>
            <person name="Proctor R.H."/>
        </authorList>
    </citation>
    <scope>NUCLEOTIDE SEQUENCE [LARGE SCALE GENOMIC DNA]</scope>
    <source>
        <strain evidence="3 4">NRRL 20693</strain>
    </source>
</reference>
<dbReference type="GO" id="GO:0008270">
    <property type="term" value="F:zinc ion binding"/>
    <property type="evidence" value="ECO:0007669"/>
    <property type="project" value="InterPro"/>
</dbReference>
<dbReference type="Proteomes" id="UP000567885">
    <property type="component" value="Unassembled WGS sequence"/>
</dbReference>
<dbReference type="Gene3D" id="4.10.240.10">
    <property type="entry name" value="Zn(2)-C6 fungal-type DNA-binding domain"/>
    <property type="match status" value="1"/>
</dbReference>
<dbReference type="PANTHER" id="PTHR38791:SF1">
    <property type="entry name" value="TRANSCRIPTION FACTOR, PUTATIVE-RELATED"/>
    <property type="match status" value="1"/>
</dbReference>
<dbReference type="EMBL" id="JAAGWQ010000103">
    <property type="protein sequence ID" value="KAF5667337.1"/>
    <property type="molecule type" value="Genomic_DNA"/>
</dbReference>
<dbReference type="PROSITE" id="PS50048">
    <property type="entry name" value="ZN2_CY6_FUNGAL_2"/>
    <property type="match status" value="1"/>
</dbReference>